<gene>
    <name evidence="1" type="ORF">I4641_00730</name>
</gene>
<comment type="caution">
    <text evidence="1">The sequence shown here is derived from an EMBL/GenBank/DDBJ whole genome shotgun (WGS) entry which is preliminary data.</text>
</comment>
<keyword evidence="2" id="KW-1185">Reference proteome</keyword>
<proteinExistence type="predicted"/>
<dbReference type="RefSeq" id="WP_229638503.1">
    <property type="nucleotide sequence ID" value="NZ_JADWDC010000001.1"/>
</dbReference>
<dbReference type="AlphaFoldDB" id="A0A964BPG2"/>
<dbReference type="Proteomes" id="UP000729733">
    <property type="component" value="Unassembled WGS sequence"/>
</dbReference>
<protein>
    <submittedName>
        <fullName evidence="1">Cupin domain-containing protein</fullName>
    </submittedName>
</protein>
<reference evidence="1" key="1">
    <citation type="journal article" date="2021" name="Antonie Van Leeuwenhoek">
        <title>Draft genome and description of Waterburya agarophytonicola gen. nov. sp. nov. (Pleurocapsales, Cyanobacteria): a seaweed symbiont.</title>
        <authorList>
            <person name="Bonthond G."/>
            <person name="Shalygin S."/>
            <person name="Bayer T."/>
            <person name="Weinberger F."/>
        </authorList>
    </citation>
    <scope>NUCLEOTIDE SEQUENCE</scope>
    <source>
        <strain evidence="1">KI4</strain>
    </source>
</reference>
<evidence type="ECO:0000313" key="1">
    <source>
        <dbReference type="EMBL" id="MCC0175505.1"/>
    </source>
</evidence>
<evidence type="ECO:0000313" key="2">
    <source>
        <dbReference type="Proteomes" id="UP000729733"/>
    </source>
</evidence>
<organism evidence="1 2">
    <name type="scientific">Waterburya agarophytonicola KI4</name>
    <dbReference type="NCBI Taxonomy" id="2874699"/>
    <lineage>
        <taxon>Bacteria</taxon>
        <taxon>Bacillati</taxon>
        <taxon>Cyanobacteriota</taxon>
        <taxon>Cyanophyceae</taxon>
        <taxon>Pleurocapsales</taxon>
        <taxon>Hyellaceae</taxon>
        <taxon>Waterburya</taxon>
        <taxon>Waterburya agarophytonicola</taxon>
    </lineage>
</organism>
<name>A0A964BPG2_9CYAN</name>
<sequence>MTKAHQNNSNPPKFSYWHVWTDDQGVSHQTQCELTNFQQESMSNNTAPQWNNRLLTAESKIIFAELPVDWVGEWHENPQPQWIIPLSGKWFVETMDGQRVEMGVGEVSFGADQNTKPNAEGLQGHLSGTVGDEPCRMMIVQLEGDRWIGLKPGDLSAVGS</sequence>
<dbReference type="CDD" id="cd07009">
    <property type="entry name" value="cupin_BLL0285-like"/>
    <property type="match status" value="1"/>
</dbReference>
<accession>A0A964BPG2</accession>
<dbReference type="InterPro" id="IPR011051">
    <property type="entry name" value="RmlC_Cupin_sf"/>
</dbReference>
<dbReference type="EMBL" id="JADWDC010000001">
    <property type="protein sequence ID" value="MCC0175505.1"/>
    <property type="molecule type" value="Genomic_DNA"/>
</dbReference>
<dbReference type="SUPFAM" id="SSF51182">
    <property type="entry name" value="RmlC-like cupins"/>
    <property type="match status" value="1"/>
</dbReference>